<sequence>MLSREHLDTVALQLAQHLYDRNCRSFCFIGEYAALLSGWSPSPPDAVSSIQIYVSMSTSLRVWLETYVAPFSPSLFTLGAGTQRWLLQGVQLEFVRENPSFYLLSSPAYVDARPSSLSLEGLVQEPQFMLAETLRDWQEQLDNASQARLVRFWLSKDMRFGWRHAGPAAAEIACEFLGEIEDVEDRDGLGEQFAAVGLRLDGHDSAVKR</sequence>
<dbReference type="KEGG" id="adl:AURDEDRAFT_176250"/>
<dbReference type="InParanoid" id="J0WQC0"/>
<organism evidence="1 2">
    <name type="scientific">Auricularia subglabra (strain TFB-10046 / SS5)</name>
    <name type="common">White-rot fungus</name>
    <name type="synonym">Auricularia delicata (strain TFB10046)</name>
    <dbReference type="NCBI Taxonomy" id="717982"/>
    <lineage>
        <taxon>Eukaryota</taxon>
        <taxon>Fungi</taxon>
        <taxon>Dikarya</taxon>
        <taxon>Basidiomycota</taxon>
        <taxon>Agaricomycotina</taxon>
        <taxon>Agaricomycetes</taxon>
        <taxon>Auriculariales</taxon>
        <taxon>Auriculariaceae</taxon>
        <taxon>Auricularia</taxon>
    </lineage>
</organism>
<accession>J0WQC0</accession>
<dbReference type="AlphaFoldDB" id="J0WQC0"/>
<protein>
    <submittedName>
        <fullName evidence="1">Uncharacterized protein</fullName>
    </submittedName>
</protein>
<name>J0WQC0_AURST</name>
<evidence type="ECO:0000313" key="1">
    <source>
        <dbReference type="EMBL" id="EJD34707.1"/>
    </source>
</evidence>
<dbReference type="OrthoDB" id="10453674at2759"/>
<keyword evidence="2" id="KW-1185">Reference proteome</keyword>
<reference evidence="2" key="1">
    <citation type="journal article" date="2012" name="Science">
        <title>The Paleozoic origin of enzymatic lignin decomposition reconstructed from 31 fungal genomes.</title>
        <authorList>
            <person name="Floudas D."/>
            <person name="Binder M."/>
            <person name="Riley R."/>
            <person name="Barry K."/>
            <person name="Blanchette R.A."/>
            <person name="Henrissat B."/>
            <person name="Martinez A.T."/>
            <person name="Otillar R."/>
            <person name="Spatafora J.W."/>
            <person name="Yadav J.S."/>
            <person name="Aerts A."/>
            <person name="Benoit I."/>
            <person name="Boyd A."/>
            <person name="Carlson A."/>
            <person name="Copeland A."/>
            <person name="Coutinho P.M."/>
            <person name="de Vries R.P."/>
            <person name="Ferreira P."/>
            <person name="Findley K."/>
            <person name="Foster B."/>
            <person name="Gaskell J."/>
            <person name="Glotzer D."/>
            <person name="Gorecki P."/>
            <person name="Heitman J."/>
            <person name="Hesse C."/>
            <person name="Hori C."/>
            <person name="Igarashi K."/>
            <person name="Jurgens J.A."/>
            <person name="Kallen N."/>
            <person name="Kersten P."/>
            <person name="Kohler A."/>
            <person name="Kuees U."/>
            <person name="Kumar T.K.A."/>
            <person name="Kuo A."/>
            <person name="LaButti K."/>
            <person name="Larrondo L.F."/>
            <person name="Lindquist E."/>
            <person name="Ling A."/>
            <person name="Lombard V."/>
            <person name="Lucas S."/>
            <person name="Lundell T."/>
            <person name="Martin R."/>
            <person name="McLaughlin D.J."/>
            <person name="Morgenstern I."/>
            <person name="Morin E."/>
            <person name="Murat C."/>
            <person name="Nagy L.G."/>
            <person name="Nolan M."/>
            <person name="Ohm R.A."/>
            <person name="Patyshakuliyeva A."/>
            <person name="Rokas A."/>
            <person name="Ruiz-Duenas F.J."/>
            <person name="Sabat G."/>
            <person name="Salamov A."/>
            <person name="Samejima M."/>
            <person name="Schmutz J."/>
            <person name="Slot J.C."/>
            <person name="St John F."/>
            <person name="Stenlid J."/>
            <person name="Sun H."/>
            <person name="Sun S."/>
            <person name="Syed K."/>
            <person name="Tsang A."/>
            <person name="Wiebenga A."/>
            <person name="Young D."/>
            <person name="Pisabarro A."/>
            <person name="Eastwood D.C."/>
            <person name="Martin F."/>
            <person name="Cullen D."/>
            <person name="Grigoriev I.V."/>
            <person name="Hibbett D.S."/>
        </authorList>
    </citation>
    <scope>NUCLEOTIDE SEQUENCE [LARGE SCALE GENOMIC DNA]</scope>
    <source>
        <strain evidence="2">TFB10046</strain>
    </source>
</reference>
<evidence type="ECO:0000313" key="2">
    <source>
        <dbReference type="Proteomes" id="UP000006514"/>
    </source>
</evidence>
<gene>
    <name evidence="1" type="ORF">AURDEDRAFT_176250</name>
</gene>
<proteinExistence type="predicted"/>
<dbReference type="EMBL" id="JH687926">
    <property type="protein sequence ID" value="EJD34707.1"/>
    <property type="molecule type" value="Genomic_DNA"/>
</dbReference>
<dbReference type="Proteomes" id="UP000006514">
    <property type="component" value="Unassembled WGS sequence"/>
</dbReference>